<protein>
    <submittedName>
        <fullName evidence="2">Uncharacterized protein</fullName>
    </submittedName>
</protein>
<feature type="region of interest" description="Disordered" evidence="1">
    <location>
        <begin position="1"/>
        <end position="28"/>
    </location>
</feature>
<dbReference type="PANTHER" id="PTHR12751">
    <property type="entry name" value="PHOSPHATASE AND ACTIN REGULATOR PHACTR"/>
    <property type="match status" value="1"/>
</dbReference>
<dbReference type="OMA" id="MEPWAIN"/>
<feature type="compositionally biased region" description="Low complexity" evidence="1">
    <location>
        <begin position="420"/>
        <end position="443"/>
    </location>
</feature>
<feature type="compositionally biased region" description="Polar residues" evidence="1">
    <location>
        <begin position="466"/>
        <end position="491"/>
    </location>
</feature>
<evidence type="ECO:0000313" key="2">
    <source>
        <dbReference type="EMBL" id="GAA98814.1"/>
    </source>
</evidence>
<evidence type="ECO:0000256" key="1">
    <source>
        <dbReference type="SAM" id="MobiDB-lite"/>
    </source>
</evidence>
<feature type="compositionally biased region" description="Low complexity" evidence="1">
    <location>
        <begin position="323"/>
        <end position="333"/>
    </location>
</feature>
<gene>
    <name evidence="2" type="primary">Mo05502</name>
    <name evidence="2" type="ORF">E5Q_05502</name>
</gene>
<evidence type="ECO:0000313" key="3">
    <source>
        <dbReference type="Proteomes" id="UP000009131"/>
    </source>
</evidence>
<keyword evidence="3" id="KW-1185">Reference proteome</keyword>
<dbReference type="eggNOG" id="KOG4339">
    <property type="taxonomic scope" value="Eukaryota"/>
</dbReference>
<reference evidence="2 3" key="1">
    <citation type="journal article" date="2011" name="J. Gen. Appl. Microbiol.">
        <title>Draft genome sequencing of the enigmatic basidiomycete Mixia osmundae.</title>
        <authorList>
            <person name="Nishida H."/>
            <person name="Nagatsuka Y."/>
            <person name="Sugiyama J."/>
        </authorList>
    </citation>
    <scope>NUCLEOTIDE SEQUENCE [LARGE SCALE GENOMIC DNA]</scope>
    <source>
        <strain evidence="3">CBS 9802 / IAM 14324 / JCM 22182 / KY 12970</strain>
    </source>
</reference>
<name>G7E7K4_MIXOS</name>
<proteinExistence type="predicted"/>
<feature type="compositionally biased region" description="Basic and acidic residues" evidence="1">
    <location>
        <begin position="731"/>
        <end position="741"/>
    </location>
</feature>
<dbReference type="OrthoDB" id="5563016at2759"/>
<sequence>MAALPMSSPQGSVASGALQTAHEREPLSASHQIPLGNFDQLMPDFEPFDAKPLKLSMPGVYASDHSTADAIKAREIGQSDVRSRSISSTPSVPERSHSRLPLSRSQPAGLVVTTSTPPQPEGGARPTSAMNDHAIRDYDPRPQTSHSTPLAPTSNGQSLQYQSRHHATSLSSQIPFPSGQALRGHIVRPHSVAVDVDLTKLRIQDAGYHPYRRGAPGARGSGHPDSPLASPDRTQLRKITATAPLLTSQTSPGGTSPSRQTSSAPRPSIDTSALMLQSTRPASISTASIETPNMSYPSALSDRSGRSTPTAAERDIMTPTPPGGSRSASAPSPEYFSATESSAQGSQGYAGITDSVSRGSSDTPPGPSISTDHPSIVSYATPRDPTRQPVQPRGKLGLKGLRKALNRSATPVTDHESHSSETPSSSGVQSTSSSGYSSRSTSPPSTPPSGYDLLSELDSAVPGQATHLNGKQSGRRSSIFNSRLGNASTDNISISSTMSSASMIMRKIGGFGGKLTKRHSISGLTHIFRDKSRSEPAVSFDAPRSDKGKTTAARVAHVTVEQDGNVASPSRAGMTPAEALVKQHQLEYAQRQAAADAAAGSSKLRQLAPPTDRRIEMLEREKMRAREQRKGRKWGLDLLSKNNTSRSSLVPGPEPITDRQAYDSPLAGPSTERYMQPSKQASPSLDDSPASPPMEMPRAKHRDYQGPIKGILKAHPTDRQDMTIRGIRALRDRSHSYDSPHQKSPPNRPGTGAALVQIIPSEQQIDGIISDGTGSTHRRDTIAPSSVESGGHMPYMHASHNVSAPALSKTWSATPPTLAEALTRRPASMLPSDHASLRRLHFAPNLSVHTTWPAEVYDRRGEPATCNRLTPTLAQRIKEELNAYKMEEMSVHPTSRVYTHFFL</sequence>
<feature type="compositionally biased region" description="Polar residues" evidence="1">
    <location>
        <begin position="354"/>
        <end position="373"/>
    </location>
</feature>
<dbReference type="HOGENOM" id="CLU_321063_0_0_1"/>
<dbReference type="AlphaFoldDB" id="G7E7K4"/>
<organism evidence="2 3">
    <name type="scientific">Mixia osmundae (strain CBS 9802 / IAM 14324 / JCM 22182 / KY 12970)</name>
    <dbReference type="NCBI Taxonomy" id="764103"/>
    <lineage>
        <taxon>Eukaryota</taxon>
        <taxon>Fungi</taxon>
        <taxon>Dikarya</taxon>
        <taxon>Basidiomycota</taxon>
        <taxon>Pucciniomycotina</taxon>
        <taxon>Mixiomycetes</taxon>
        <taxon>Mixiales</taxon>
        <taxon>Mixiaceae</taxon>
        <taxon>Mixia</taxon>
    </lineage>
</organism>
<feature type="region of interest" description="Disordered" evidence="1">
    <location>
        <begin position="731"/>
        <end position="751"/>
    </location>
</feature>
<comment type="caution">
    <text evidence="2">The sequence shown here is derived from an EMBL/GenBank/DDBJ whole genome shotgun (WGS) entry which is preliminary data.</text>
</comment>
<feature type="region of interest" description="Disordered" evidence="1">
    <location>
        <begin position="74"/>
        <end position="176"/>
    </location>
</feature>
<accession>G7E7K4</accession>
<dbReference type="Proteomes" id="UP000009131">
    <property type="component" value="Unassembled WGS sequence"/>
</dbReference>
<feature type="compositionally biased region" description="Polar residues" evidence="1">
    <location>
        <begin position="259"/>
        <end position="298"/>
    </location>
</feature>
<dbReference type="EMBL" id="BABT02000165">
    <property type="protein sequence ID" value="GAA98814.1"/>
    <property type="molecule type" value="Genomic_DNA"/>
</dbReference>
<feature type="compositionally biased region" description="Basic and acidic residues" evidence="1">
    <location>
        <begin position="74"/>
        <end position="83"/>
    </location>
</feature>
<dbReference type="STRING" id="764103.G7E7K4"/>
<feature type="compositionally biased region" description="Low complexity" evidence="1">
    <location>
        <begin position="247"/>
        <end position="258"/>
    </location>
</feature>
<dbReference type="RefSeq" id="XP_014566769.1">
    <property type="nucleotide sequence ID" value="XM_014711283.1"/>
</dbReference>
<dbReference type="InParanoid" id="G7E7K4"/>
<dbReference type="GO" id="GO:0003779">
    <property type="term" value="F:actin binding"/>
    <property type="evidence" value="ECO:0007669"/>
    <property type="project" value="TreeGrafter"/>
</dbReference>
<feature type="region of interest" description="Disordered" evidence="1">
    <location>
        <begin position="593"/>
        <end position="701"/>
    </location>
</feature>
<dbReference type="GO" id="GO:0030036">
    <property type="term" value="P:actin cytoskeleton organization"/>
    <property type="evidence" value="ECO:0007669"/>
    <property type="project" value="TreeGrafter"/>
</dbReference>
<feature type="compositionally biased region" description="Polar residues" evidence="1">
    <location>
        <begin position="142"/>
        <end position="175"/>
    </location>
</feature>
<reference evidence="2 3" key="2">
    <citation type="journal article" date="2012" name="Open Biol.">
        <title>Characteristics of nucleosomes and linker DNA regions on the genome of the basidiomycete Mixia osmundae revealed by mono- and dinucleosome mapping.</title>
        <authorList>
            <person name="Nishida H."/>
            <person name="Kondo S."/>
            <person name="Matsumoto T."/>
            <person name="Suzuki Y."/>
            <person name="Yoshikawa H."/>
            <person name="Taylor T.D."/>
            <person name="Sugiyama J."/>
        </authorList>
    </citation>
    <scope>NUCLEOTIDE SEQUENCE [LARGE SCALE GENOMIC DNA]</scope>
    <source>
        <strain evidence="3">CBS 9802 / IAM 14324 / JCM 22182 / KY 12970</strain>
    </source>
</reference>
<dbReference type="PANTHER" id="PTHR12751:SF18">
    <property type="entry name" value="PHOSPHATASE AND ACTIN REGULATOR 1"/>
    <property type="match status" value="1"/>
</dbReference>
<feature type="compositionally biased region" description="Polar residues" evidence="1">
    <location>
        <begin position="338"/>
        <end position="347"/>
    </location>
</feature>
<feature type="compositionally biased region" description="Basic and acidic residues" evidence="1">
    <location>
        <begin position="611"/>
        <end position="628"/>
    </location>
</feature>
<feature type="region of interest" description="Disordered" evidence="1">
    <location>
        <begin position="209"/>
        <end position="493"/>
    </location>
</feature>